<dbReference type="EC" id="1.2.7.12" evidence="3"/>
<accession>D7DTS2</accession>
<evidence type="ECO:0000313" key="10">
    <source>
        <dbReference type="EMBL" id="ADI36532.1"/>
    </source>
</evidence>
<dbReference type="SUPFAM" id="SSF69336">
    <property type="entry name" value="Alpha subunit of glutamate synthase, C-terminal domain"/>
    <property type="match status" value="1"/>
</dbReference>
<dbReference type="FunCoup" id="D7DTS2">
    <property type="interactions" value="73"/>
</dbReference>
<evidence type="ECO:0000256" key="2">
    <source>
        <dbReference type="ARBA" id="ARBA00006761"/>
    </source>
</evidence>
<dbReference type="Gene3D" id="2.160.20.60">
    <property type="entry name" value="Glutamate synthase, alpha subunit, C-terminal domain"/>
    <property type="match status" value="1"/>
</dbReference>
<keyword evidence="6 10" id="KW-0560">Oxidoreductase</keyword>
<sequence length="276" mass="29850">MKEVIFTVNAEIDVPVELDSLLPKNLQDMGIEEIKKIQLPQGNKKISVDELCDVVVNENDDGDATLKVIINGSSMKLKRIGEKMDGGEIIVNGDAGMYVGAEMKSGKITVNGNAECWVGQNLKGGEIVINGNAKDYVGSAYRGDWRGMNGGKITINGNVGTEIGEYMKKGLIVINGNCKIMPGVHQNGGIIMLNGEVEGRAGGEMLKGAIVINGPLKSKLPSFEYEGIVEDPLIKLTKKDEGTQIKGAYYKYIGDFVNNKPKGQLYLSVEHNDPVY</sequence>
<evidence type="ECO:0000256" key="9">
    <source>
        <dbReference type="ARBA" id="ARBA00048228"/>
    </source>
</evidence>
<dbReference type="InterPro" id="IPR036485">
    <property type="entry name" value="Glu_synth_asu_C_sf"/>
</dbReference>
<dbReference type="OrthoDB" id="106216at2157"/>
<protein>
    <recommendedName>
        <fullName evidence="7">Tungsten-containing formylmethanofuran dehydrogenase 2 subunit C</fullName>
        <ecNumber evidence="3">1.2.7.12</ecNumber>
    </recommendedName>
    <alternativeName>
        <fullName evidence="8">Tungsten-containing formylmethanofuran dehydrogenase II subunit C</fullName>
    </alternativeName>
</protein>
<dbReference type="CDD" id="cd00980">
    <property type="entry name" value="FwdC/FmdC"/>
    <property type="match status" value="1"/>
</dbReference>
<dbReference type="GO" id="GO:0019386">
    <property type="term" value="P:methanogenesis, from carbon dioxide"/>
    <property type="evidence" value="ECO:0007669"/>
    <property type="project" value="UniProtKB-UniPathway"/>
</dbReference>
<dbReference type="AlphaFoldDB" id="D7DTS2"/>
<keyword evidence="11" id="KW-1185">Reference proteome</keyword>
<evidence type="ECO:0000256" key="4">
    <source>
        <dbReference type="ARBA" id="ARBA00022737"/>
    </source>
</evidence>
<comment type="catalytic activity">
    <reaction evidence="9">
        <text>N-formylmethanofuran + 2 oxidized [2Fe-2S]-[ferredoxin] + H2O = methanofuran + 2 reduced [2Fe-2S]-[ferredoxin] + CO2 + H(+)</text>
        <dbReference type="Rhea" id="RHEA:19841"/>
        <dbReference type="Rhea" id="RHEA-COMP:10000"/>
        <dbReference type="Rhea" id="RHEA-COMP:10001"/>
        <dbReference type="ChEBI" id="CHEBI:15377"/>
        <dbReference type="ChEBI" id="CHEBI:15378"/>
        <dbReference type="ChEBI" id="CHEBI:16526"/>
        <dbReference type="ChEBI" id="CHEBI:33737"/>
        <dbReference type="ChEBI" id="CHEBI:33738"/>
        <dbReference type="ChEBI" id="CHEBI:57727"/>
        <dbReference type="ChEBI" id="CHEBI:58151"/>
        <dbReference type="EC" id="1.2.7.12"/>
    </reaction>
</comment>
<organism evidence="10 11">
    <name type="scientific">Methanococcus voltae (strain ATCC BAA-1334 / A3)</name>
    <dbReference type="NCBI Taxonomy" id="456320"/>
    <lineage>
        <taxon>Archaea</taxon>
        <taxon>Methanobacteriati</taxon>
        <taxon>Methanobacteriota</taxon>
        <taxon>Methanomada group</taxon>
        <taxon>Methanococci</taxon>
        <taxon>Methanococcales</taxon>
        <taxon>Methanococcaceae</taxon>
        <taxon>Methanococcus</taxon>
    </lineage>
</organism>
<dbReference type="KEGG" id="mvo:Mvol_0873"/>
<evidence type="ECO:0000256" key="5">
    <source>
        <dbReference type="ARBA" id="ARBA00022994"/>
    </source>
</evidence>
<reference evidence="10 11" key="1">
    <citation type="submission" date="2010-05" db="EMBL/GenBank/DDBJ databases">
        <title>Complete sequence of Methanococcus voltae A3.</title>
        <authorList>
            <consortium name="US DOE Joint Genome Institute"/>
            <person name="Lucas S."/>
            <person name="Copeland A."/>
            <person name="Lapidus A."/>
            <person name="Cheng J.-F."/>
            <person name="Bruce D."/>
            <person name="Goodwin L."/>
            <person name="Pitluck S."/>
            <person name="Lowry S."/>
            <person name="Clum A."/>
            <person name="Land M."/>
            <person name="Hauser L."/>
            <person name="Kyrpides N."/>
            <person name="Mikhailova N."/>
            <person name="Whitman W.B."/>
            <person name="Woyke T."/>
        </authorList>
    </citation>
    <scope>NUCLEOTIDE SEQUENCE [LARGE SCALE GENOMIC DNA]</scope>
    <source>
        <strain evidence="11">ATCC BAA-1334 / A3</strain>
    </source>
</reference>
<comment type="similarity">
    <text evidence="2">Belongs to the FwdC/FmdC family.</text>
</comment>
<proteinExistence type="inferred from homology"/>
<dbReference type="HOGENOM" id="CLU_072248_0_0_2"/>
<evidence type="ECO:0000313" key="11">
    <source>
        <dbReference type="Proteomes" id="UP000007722"/>
    </source>
</evidence>
<evidence type="ECO:0000256" key="3">
    <source>
        <dbReference type="ARBA" id="ARBA00012692"/>
    </source>
</evidence>
<dbReference type="InParanoid" id="D7DTS2"/>
<dbReference type="eggNOG" id="arCOG00097">
    <property type="taxonomic scope" value="Archaea"/>
</dbReference>
<dbReference type="InterPro" id="IPR054942">
    <property type="entry name" value="FMH_DH_FwdC"/>
</dbReference>
<dbReference type="GO" id="GO:0018493">
    <property type="term" value="F:formylmethanofuran dehydrogenase activity"/>
    <property type="evidence" value="ECO:0007669"/>
    <property type="project" value="UniProtKB-EC"/>
</dbReference>
<dbReference type="Proteomes" id="UP000007722">
    <property type="component" value="Chromosome"/>
</dbReference>
<dbReference type="UniPathway" id="UPA00640">
    <property type="reaction ID" value="UER00692"/>
</dbReference>
<dbReference type="NCBIfam" id="TIGR03122">
    <property type="entry name" value="one_C_dehyd_C"/>
    <property type="match status" value="1"/>
</dbReference>
<comment type="pathway">
    <text evidence="1">One-carbon metabolism; methanogenesis from CO(2); 5,10-methenyl-5,6,7,8-tetrahydromethanopterin from CO(2): step 1/3.</text>
</comment>
<dbReference type="STRING" id="456320.Mvol_0873"/>
<keyword evidence="4" id="KW-0677">Repeat</keyword>
<dbReference type="PANTHER" id="PTHR39673">
    <property type="entry name" value="TUNGSTEN FORMYLMETHANOFURAN DEHYDROGENASE, SUBUNIT C (FWDC)"/>
    <property type="match status" value="1"/>
</dbReference>
<dbReference type="EMBL" id="CP002057">
    <property type="protein sequence ID" value="ADI36532.1"/>
    <property type="molecule type" value="Genomic_DNA"/>
</dbReference>
<evidence type="ECO:0000256" key="7">
    <source>
        <dbReference type="ARBA" id="ARBA00047194"/>
    </source>
</evidence>
<dbReference type="NCBIfam" id="NF042910">
    <property type="entry name" value="FMH_DH_FwdC"/>
    <property type="match status" value="1"/>
</dbReference>
<evidence type="ECO:0000256" key="8">
    <source>
        <dbReference type="ARBA" id="ARBA00047203"/>
    </source>
</evidence>
<gene>
    <name evidence="10" type="ordered locus">Mvol_0873</name>
</gene>
<evidence type="ECO:0000256" key="6">
    <source>
        <dbReference type="ARBA" id="ARBA00023002"/>
    </source>
</evidence>
<dbReference type="GO" id="GO:0046914">
    <property type="term" value="F:transition metal ion binding"/>
    <property type="evidence" value="ECO:0007669"/>
    <property type="project" value="InterPro"/>
</dbReference>
<dbReference type="PANTHER" id="PTHR39673:SF5">
    <property type="entry name" value="TUNGSTEN-CONTAINING FORMYLMETHANOFURAN DEHYDROGENASE 2 SUBUNIT C"/>
    <property type="match status" value="1"/>
</dbReference>
<keyword evidence="5" id="KW-0484">Methanogenesis</keyword>
<evidence type="ECO:0000256" key="1">
    <source>
        <dbReference type="ARBA" id="ARBA00004830"/>
    </source>
</evidence>
<dbReference type="SMR" id="D7DTS2"/>
<name>D7DTS2_METV3</name>
<dbReference type="InterPro" id="IPR017550">
    <property type="entry name" value="Formylmethanofuran_DH_suC"/>
</dbReference>